<evidence type="ECO:0000313" key="2">
    <source>
        <dbReference type="EMBL" id="GIY21396.1"/>
    </source>
</evidence>
<gene>
    <name evidence="2" type="ORF">CEXT_626711</name>
</gene>
<protein>
    <submittedName>
        <fullName evidence="2">Uncharacterized protein</fullName>
    </submittedName>
</protein>
<reference evidence="2 3" key="1">
    <citation type="submission" date="2021-06" db="EMBL/GenBank/DDBJ databases">
        <title>Caerostris extrusa draft genome.</title>
        <authorList>
            <person name="Kono N."/>
            <person name="Arakawa K."/>
        </authorList>
    </citation>
    <scope>NUCLEOTIDE SEQUENCE [LARGE SCALE GENOMIC DNA]</scope>
</reference>
<dbReference type="EMBL" id="BPLR01008015">
    <property type="protein sequence ID" value="GIY21396.1"/>
    <property type="molecule type" value="Genomic_DNA"/>
</dbReference>
<evidence type="ECO:0000313" key="3">
    <source>
        <dbReference type="Proteomes" id="UP001054945"/>
    </source>
</evidence>
<keyword evidence="3" id="KW-1185">Reference proteome</keyword>
<organism evidence="2 3">
    <name type="scientific">Caerostris extrusa</name>
    <name type="common">Bark spider</name>
    <name type="synonym">Caerostris bankana</name>
    <dbReference type="NCBI Taxonomy" id="172846"/>
    <lineage>
        <taxon>Eukaryota</taxon>
        <taxon>Metazoa</taxon>
        <taxon>Ecdysozoa</taxon>
        <taxon>Arthropoda</taxon>
        <taxon>Chelicerata</taxon>
        <taxon>Arachnida</taxon>
        <taxon>Araneae</taxon>
        <taxon>Araneomorphae</taxon>
        <taxon>Entelegynae</taxon>
        <taxon>Araneoidea</taxon>
        <taxon>Araneidae</taxon>
        <taxon>Caerostris</taxon>
    </lineage>
</organism>
<comment type="caution">
    <text evidence="2">The sequence shown here is derived from an EMBL/GenBank/DDBJ whole genome shotgun (WGS) entry which is preliminary data.</text>
</comment>
<accession>A0AAV4RKV7</accession>
<feature type="region of interest" description="Disordered" evidence="1">
    <location>
        <begin position="45"/>
        <end position="64"/>
    </location>
</feature>
<evidence type="ECO:0000256" key="1">
    <source>
        <dbReference type="SAM" id="MobiDB-lite"/>
    </source>
</evidence>
<proteinExistence type="predicted"/>
<name>A0AAV4RKV7_CAEEX</name>
<dbReference type="Proteomes" id="UP001054945">
    <property type="component" value="Unassembled WGS sequence"/>
</dbReference>
<dbReference type="AlphaFoldDB" id="A0AAV4RKV7"/>
<sequence>MSKNSYMNVEIIGPIIYRRKGNCFYLPVLIAGSEVSDCKETIPAEKEIPPSPQVRTLRPSDASLEKREQQIKGDLLNTMLPRRSGRGAAKWSPIFTTVSTF</sequence>